<organism evidence="3 4">
    <name type="scientific">Hibiscus syriacus</name>
    <name type="common">Rose of Sharon</name>
    <dbReference type="NCBI Taxonomy" id="106335"/>
    <lineage>
        <taxon>Eukaryota</taxon>
        <taxon>Viridiplantae</taxon>
        <taxon>Streptophyta</taxon>
        <taxon>Embryophyta</taxon>
        <taxon>Tracheophyta</taxon>
        <taxon>Spermatophyta</taxon>
        <taxon>Magnoliopsida</taxon>
        <taxon>eudicotyledons</taxon>
        <taxon>Gunneridae</taxon>
        <taxon>Pentapetalae</taxon>
        <taxon>rosids</taxon>
        <taxon>malvids</taxon>
        <taxon>Malvales</taxon>
        <taxon>Malvaceae</taxon>
        <taxon>Malvoideae</taxon>
        <taxon>Hibiscus</taxon>
    </lineage>
</organism>
<reference evidence="3" key="1">
    <citation type="submission" date="2019-09" db="EMBL/GenBank/DDBJ databases">
        <title>Draft genome information of white flower Hibiscus syriacus.</title>
        <authorList>
            <person name="Kim Y.-M."/>
        </authorList>
    </citation>
    <scope>NUCLEOTIDE SEQUENCE [LARGE SCALE GENOMIC DNA]</scope>
    <source>
        <strain evidence="3">YM2019G1</strain>
    </source>
</reference>
<sequence length="531" mass="60041">MSHLFLPFIFRFYNNTTTGYNDDVSRQNTEHDPNQETSPQRERIILVNPFTQALVVMEGASNSNAFLRGRGTKTVTRPLPRLPWKPCRALYKMPVDDDEEIGKKREIWVGFSSHNGRRGPCIAPYADVAPRELRHDPCTAPYADMETRWIRRGAGAASSATNLKLAISTRFWLYLVDAGFGHIARYECHCKIEPNLISALVERWRPETHTFHLSCRECTITLENVSMHLGLPVDGDMISGMAHGNWTTLCQDYLGGMHTAADRRVADARQIAQPSSLEMCRTTDYRKNAIGRCLLLLQSWAWYRLLFLCPVVKNSFVFPLLLRKNHRDLPDELEIIMLLIDQKAGTEFEWVSYSNDDVRMCIPPEMRGPSDVWMVVVPLICTSGSSSAAPPGPSQQPSSTATYMPQPYMMPPPPFPYQTPSPPPSQSYMTPHGGYYGSMFADPTWGSYAGYLFSQFSMSSRLVSHTPPGSLFYRGATSSSVPHQQNVSAPDDDEDDNDGDDSEESQPVIRRNPPRDRQPPPCRTHSHRRHR</sequence>
<dbReference type="PANTHER" id="PTHR46033">
    <property type="entry name" value="PROTEIN MAIN-LIKE 2"/>
    <property type="match status" value="1"/>
</dbReference>
<dbReference type="GO" id="GO:0010073">
    <property type="term" value="P:meristem maintenance"/>
    <property type="evidence" value="ECO:0007669"/>
    <property type="project" value="InterPro"/>
</dbReference>
<feature type="region of interest" description="Disordered" evidence="1">
    <location>
        <begin position="385"/>
        <end position="428"/>
    </location>
</feature>
<evidence type="ECO:0000313" key="3">
    <source>
        <dbReference type="EMBL" id="KAE8707353.1"/>
    </source>
</evidence>
<gene>
    <name evidence="3" type="ORF">F3Y22_tig00110384pilonHSYRG00589</name>
</gene>
<evidence type="ECO:0000259" key="2">
    <source>
        <dbReference type="Pfam" id="PF10536"/>
    </source>
</evidence>
<dbReference type="EMBL" id="VEPZ02000964">
    <property type="protein sequence ID" value="KAE8707353.1"/>
    <property type="molecule type" value="Genomic_DNA"/>
</dbReference>
<feature type="compositionally biased region" description="Basic and acidic residues" evidence="1">
    <location>
        <begin position="23"/>
        <end position="41"/>
    </location>
</feature>
<feature type="domain" description="Aminotransferase-like plant mobile" evidence="2">
    <location>
        <begin position="189"/>
        <end position="261"/>
    </location>
</feature>
<dbReference type="AlphaFoldDB" id="A0A6A3AUH1"/>
<dbReference type="Pfam" id="PF10536">
    <property type="entry name" value="PMD"/>
    <property type="match status" value="1"/>
</dbReference>
<evidence type="ECO:0000313" key="4">
    <source>
        <dbReference type="Proteomes" id="UP000436088"/>
    </source>
</evidence>
<dbReference type="Proteomes" id="UP000436088">
    <property type="component" value="Unassembled WGS sequence"/>
</dbReference>
<proteinExistence type="predicted"/>
<feature type="compositionally biased region" description="Pro residues" evidence="1">
    <location>
        <begin position="408"/>
        <end position="425"/>
    </location>
</feature>
<feature type="compositionally biased region" description="Acidic residues" evidence="1">
    <location>
        <begin position="490"/>
        <end position="504"/>
    </location>
</feature>
<evidence type="ECO:0000256" key="1">
    <source>
        <dbReference type="SAM" id="MobiDB-lite"/>
    </source>
</evidence>
<name>A0A6A3AUH1_HIBSY</name>
<feature type="compositionally biased region" description="Polar residues" evidence="1">
    <location>
        <begin position="476"/>
        <end position="488"/>
    </location>
</feature>
<accession>A0A6A3AUH1</accession>
<feature type="region of interest" description="Disordered" evidence="1">
    <location>
        <begin position="21"/>
        <end position="41"/>
    </location>
</feature>
<dbReference type="InterPro" id="IPR019557">
    <property type="entry name" value="AminoTfrase-like_pln_mobile"/>
</dbReference>
<comment type="caution">
    <text evidence="3">The sequence shown here is derived from an EMBL/GenBank/DDBJ whole genome shotgun (WGS) entry which is preliminary data.</text>
</comment>
<dbReference type="PANTHER" id="PTHR46033:SF8">
    <property type="entry name" value="PROTEIN MAINTENANCE OF MERISTEMS-LIKE"/>
    <property type="match status" value="1"/>
</dbReference>
<dbReference type="InterPro" id="IPR044824">
    <property type="entry name" value="MAIN-like"/>
</dbReference>
<feature type="compositionally biased region" description="Low complexity" evidence="1">
    <location>
        <begin position="385"/>
        <end position="407"/>
    </location>
</feature>
<keyword evidence="4" id="KW-1185">Reference proteome</keyword>
<dbReference type="GO" id="GO:0016740">
    <property type="term" value="F:transferase activity"/>
    <property type="evidence" value="ECO:0007669"/>
    <property type="project" value="UniProtKB-KW"/>
</dbReference>
<protein>
    <submittedName>
        <fullName evidence="3">Glutathione S-transferase T2-like</fullName>
    </submittedName>
</protein>
<feature type="region of interest" description="Disordered" evidence="1">
    <location>
        <begin position="474"/>
        <end position="531"/>
    </location>
</feature>